<accession>A0A7I4YSP0</accession>
<feature type="transmembrane region" description="Helical" evidence="2">
    <location>
        <begin position="129"/>
        <end position="152"/>
    </location>
</feature>
<dbReference type="Proteomes" id="UP000025227">
    <property type="component" value="Unplaced"/>
</dbReference>
<evidence type="ECO:0000256" key="2">
    <source>
        <dbReference type="SAM" id="Phobius"/>
    </source>
</evidence>
<evidence type="ECO:0000313" key="3">
    <source>
        <dbReference type="Proteomes" id="UP000025227"/>
    </source>
</evidence>
<keyword evidence="2" id="KW-0472">Membrane</keyword>
<dbReference type="OrthoDB" id="5870747at2759"/>
<feature type="region of interest" description="Disordered" evidence="1">
    <location>
        <begin position="166"/>
        <end position="238"/>
    </location>
</feature>
<evidence type="ECO:0000256" key="1">
    <source>
        <dbReference type="SAM" id="MobiDB-lite"/>
    </source>
</evidence>
<protein>
    <submittedName>
        <fullName evidence="4">TRP domain-containing protein</fullName>
    </submittedName>
</protein>
<name>A0A7I4YSP0_HAECO</name>
<keyword evidence="3" id="KW-1185">Reference proteome</keyword>
<dbReference type="AlphaFoldDB" id="A0A7I4YSP0"/>
<feature type="compositionally biased region" description="Polar residues" evidence="1">
    <location>
        <begin position="344"/>
        <end position="363"/>
    </location>
</feature>
<feature type="transmembrane region" description="Helical" evidence="2">
    <location>
        <begin position="100"/>
        <end position="123"/>
    </location>
</feature>
<feature type="compositionally biased region" description="Polar residues" evidence="1">
    <location>
        <begin position="308"/>
        <end position="332"/>
    </location>
</feature>
<feature type="compositionally biased region" description="Basic and acidic residues" evidence="1">
    <location>
        <begin position="382"/>
        <end position="393"/>
    </location>
</feature>
<feature type="compositionally biased region" description="Basic and acidic residues" evidence="1">
    <location>
        <begin position="265"/>
        <end position="274"/>
    </location>
</feature>
<keyword evidence="2" id="KW-1133">Transmembrane helix</keyword>
<sequence>NCELLDLGRSWTGKVLTGKESGDQAVEPSVNEKNHELNRLSLIQIVIFFQFTIAAALTIFAVVGVSVNQPIGFILLLALLQFLITVPGFAYYFTRKPAHFFAYLLLQAITGGSEVIWFIYSVITDTYTVIHLLILILLICVQTVALLAATILKHVHINLNDEASTRVEARRGRRRRGSSKSSGSGSAKRGRRVSRDSSQEEGTSKVGEFSSPSSPPRKRFSRDLEQGPDKSIRSTGRRKILGDSMLNVKEGRRKILELAQQLRDRQMLGRRHSDPSLNAQNDEKSEKSMRKSKSTESNSQDRRFAAETLSTPITSGQQSPFQNPTSTATNTAEPFPVYSGRAGSGSSLPTTPKENVMSTQSLPPASETAKAFINSDPPAPVEAKESSDQKQMQ</sequence>
<feature type="region of interest" description="Disordered" evidence="1">
    <location>
        <begin position="265"/>
        <end position="393"/>
    </location>
</feature>
<evidence type="ECO:0000313" key="4">
    <source>
        <dbReference type="WBParaSite" id="HCON_00132340-00001"/>
    </source>
</evidence>
<feature type="compositionally biased region" description="Basic and acidic residues" evidence="1">
    <location>
        <begin position="221"/>
        <end position="232"/>
    </location>
</feature>
<keyword evidence="2" id="KW-0812">Transmembrane</keyword>
<reference evidence="4" key="1">
    <citation type="submission" date="2020-12" db="UniProtKB">
        <authorList>
            <consortium name="WormBaseParasite"/>
        </authorList>
    </citation>
    <scope>IDENTIFICATION</scope>
    <source>
        <strain evidence="4">MHco3</strain>
    </source>
</reference>
<dbReference type="WBParaSite" id="HCON_00132340-00001">
    <property type="protein sequence ID" value="HCON_00132340-00001"/>
    <property type="gene ID" value="HCON_00132340"/>
</dbReference>
<proteinExistence type="predicted"/>
<feature type="transmembrane region" description="Helical" evidence="2">
    <location>
        <begin position="42"/>
        <end position="65"/>
    </location>
</feature>
<feature type="transmembrane region" description="Helical" evidence="2">
    <location>
        <begin position="71"/>
        <end position="93"/>
    </location>
</feature>
<organism evidence="3 4">
    <name type="scientific">Haemonchus contortus</name>
    <name type="common">Barber pole worm</name>
    <dbReference type="NCBI Taxonomy" id="6289"/>
    <lineage>
        <taxon>Eukaryota</taxon>
        <taxon>Metazoa</taxon>
        <taxon>Ecdysozoa</taxon>
        <taxon>Nematoda</taxon>
        <taxon>Chromadorea</taxon>
        <taxon>Rhabditida</taxon>
        <taxon>Rhabditina</taxon>
        <taxon>Rhabditomorpha</taxon>
        <taxon>Strongyloidea</taxon>
        <taxon>Trichostrongylidae</taxon>
        <taxon>Haemonchus</taxon>
    </lineage>
</organism>